<gene>
    <name evidence="2" type="ORF">Mic7113_3762</name>
</gene>
<dbReference type="AlphaFoldDB" id="K9WGE9"/>
<feature type="transmembrane region" description="Helical" evidence="1">
    <location>
        <begin position="12"/>
        <end position="35"/>
    </location>
</feature>
<dbReference type="KEGG" id="mic:Mic7113_3762"/>
<evidence type="ECO:0000313" key="2">
    <source>
        <dbReference type="EMBL" id="AFZ19480.1"/>
    </source>
</evidence>
<keyword evidence="1" id="KW-0472">Membrane</keyword>
<evidence type="ECO:0000256" key="1">
    <source>
        <dbReference type="SAM" id="Phobius"/>
    </source>
</evidence>
<keyword evidence="3" id="KW-1185">Reference proteome</keyword>
<dbReference type="EMBL" id="CP003630">
    <property type="protein sequence ID" value="AFZ19480.1"/>
    <property type="molecule type" value="Genomic_DNA"/>
</dbReference>
<sequence length="56" mass="6158">MSSPVLGEKCRSFFLPLRVVHTILSGVGISALIGVEEWVYLQRQLFQVGHSSKLSG</sequence>
<keyword evidence="1" id="KW-0812">Transmembrane</keyword>
<name>K9WGE9_9CYAN</name>
<dbReference type="Proteomes" id="UP000010471">
    <property type="component" value="Chromosome"/>
</dbReference>
<reference evidence="2 3" key="1">
    <citation type="submission" date="2012-06" db="EMBL/GenBank/DDBJ databases">
        <title>Finished chromosome of genome of Microcoleus sp. PCC 7113.</title>
        <authorList>
            <consortium name="US DOE Joint Genome Institute"/>
            <person name="Gugger M."/>
            <person name="Coursin T."/>
            <person name="Rippka R."/>
            <person name="Tandeau De Marsac N."/>
            <person name="Huntemann M."/>
            <person name="Wei C.-L."/>
            <person name="Han J."/>
            <person name="Detter J.C."/>
            <person name="Han C."/>
            <person name="Tapia R."/>
            <person name="Chen A."/>
            <person name="Kyrpides N."/>
            <person name="Mavromatis K."/>
            <person name="Markowitz V."/>
            <person name="Szeto E."/>
            <person name="Ivanova N."/>
            <person name="Pagani I."/>
            <person name="Pati A."/>
            <person name="Goodwin L."/>
            <person name="Nordberg H.P."/>
            <person name="Cantor M.N."/>
            <person name="Hua S.X."/>
            <person name="Woyke T."/>
            <person name="Kerfeld C.A."/>
        </authorList>
    </citation>
    <scope>NUCLEOTIDE SEQUENCE [LARGE SCALE GENOMIC DNA]</scope>
    <source>
        <strain evidence="2 3">PCC 7113</strain>
    </source>
</reference>
<accession>K9WGE9</accession>
<keyword evidence="1" id="KW-1133">Transmembrane helix</keyword>
<evidence type="ECO:0000313" key="3">
    <source>
        <dbReference type="Proteomes" id="UP000010471"/>
    </source>
</evidence>
<dbReference type="HOGENOM" id="CLU_3009283_0_0_3"/>
<proteinExistence type="predicted"/>
<dbReference type="RefSeq" id="WP_015183621.1">
    <property type="nucleotide sequence ID" value="NC_019738.1"/>
</dbReference>
<protein>
    <submittedName>
        <fullName evidence="2">Uncharacterized protein</fullName>
    </submittedName>
</protein>
<dbReference type="STRING" id="1173027.Mic7113_3762"/>
<organism evidence="2 3">
    <name type="scientific">Allocoleopsis franciscana PCC 7113</name>
    <dbReference type="NCBI Taxonomy" id="1173027"/>
    <lineage>
        <taxon>Bacteria</taxon>
        <taxon>Bacillati</taxon>
        <taxon>Cyanobacteriota</taxon>
        <taxon>Cyanophyceae</taxon>
        <taxon>Coleofasciculales</taxon>
        <taxon>Coleofasciculaceae</taxon>
        <taxon>Allocoleopsis</taxon>
        <taxon>Allocoleopsis franciscana</taxon>
    </lineage>
</organism>